<feature type="domain" description="Ribosome recycling factor" evidence="7">
    <location>
        <begin position="21"/>
        <end position="183"/>
    </location>
</feature>
<dbReference type="SUPFAM" id="SSF55194">
    <property type="entry name" value="Ribosome recycling factor, RRF"/>
    <property type="match status" value="1"/>
</dbReference>
<dbReference type="EMBL" id="WHNW01000002">
    <property type="protein sequence ID" value="MPV85556.1"/>
    <property type="molecule type" value="Genomic_DNA"/>
</dbReference>
<dbReference type="Pfam" id="PF01765">
    <property type="entry name" value="RRF"/>
    <property type="match status" value="1"/>
</dbReference>
<evidence type="ECO:0000256" key="6">
    <source>
        <dbReference type="HAMAP-Rule" id="MF_00040"/>
    </source>
</evidence>
<gene>
    <name evidence="6" type="primary">frr</name>
    <name evidence="8" type="ORF">GCU85_02250</name>
</gene>
<dbReference type="PANTHER" id="PTHR20982:SF3">
    <property type="entry name" value="MITOCHONDRIAL RIBOSOME RECYCLING FACTOR PSEUDO 1"/>
    <property type="match status" value="1"/>
</dbReference>
<comment type="similarity">
    <text evidence="2 6">Belongs to the RRF family.</text>
</comment>
<evidence type="ECO:0000256" key="2">
    <source>
        <dbReference type="ARBA" id="ARBA00005912"/>
    </source>
</evidence>
<dbReference type="Proteomes" id="UP000471298">
    <property type="component" value="Unassembled WGS sequence"/>
</dbReference>
<dbReference type="GO" id="GO:0043023">
    <property type="term" value="F:ribosomal large subunit binding"/>
    <property type="evidence" value="ECO:0007669"/>
    <property type="project" value="TreeGrafter"/>
</dbReference>
<keyword evidence="4 6" id="KW-0648">Protein biosynthesis</keyword>
<reference evidence="8 9" key="1">
    <citation type="submission" date="2019-10" db="EMBL/GenBank/DDBJ databases">
        <title>Cardiobacteriales fam. a chemoheterotrophic member of the order Cardiobacteriales, and proposal of Cardiobacteriales fam. nov.</title>
        <authorList>
            <person name="Wang C."/>
        </authorList>
    </citation>
    <scope>NUCLEOTIDE SEQUENCE [LARGE SCALE GENOMIC DNA]</scope>
    <source>
        <strain evidence="8 9">ML27</strain>
    </source>
</reference>
<dbReference type="FunCoup" id="A0A6N7F128">
    <property type="interactions" value="527"/>
</dbReference>
<evidence type="ECO:0000313" key="9">
    <source>
        <dbReference type="Proteomes" id="UP000471298"/>
    </source>
</evidence>
<dbReference type="HAMAP" id="MF_00040">
    <property type="entry name" value="RRF"/>
    <property type="match status" value="1"/>
</dbReference>
<dbReference type="InterPro" id="IPR002661">
    <property type="entry name" value="Ribosome_recyc_fac"/>
</dbReference>
<dbReference type="Gene3D" id="3.30.1360.40">
    <property type="match status" value="1"/>
</dbReference>
<dbReference type="FunFam" id="1.10.132.20:FF:000001">
    <property type="entry name" value="Ribosome-recycling factor"/>
    <property type="match status" value="1"/>
</dbReference>
<dbReference type="InterPro" id="IPR036191">
    <property type="entry name" value="RRF_sf"/>
</dbReference>
<evidence type="ECO:0000259" key="7">
    <source>
        <dbReference type="Pfam" id="PF01765"/>
    </source>
</evidence>
<dbReference type="InterPro" id="IPR023584">
    <property type="entry name" value="Ribosome_recyc_fac_dom"/>
</dbReference>
<evidence type="ECO:0000256" key="5">
    <source>
        <dbReference type="ARBA" id="ARBA00025050"/>
    </source>
</evidence>
<dbReference type="FunFam" id="3.30.1360.40:FF:000001">
    <property type="entry name" value="Ribosome-recycling factor"/>
    <property type="match status" value="1"/>
</dbReference>
<evidence type="ECO:0000256" key="1">
    <source>
        <dbReference type="ARBA" id="ARBA00004496"/>
    </source>
</evidence>
<organism evidence="8 9">
    <name type="scientific">Ostreibacterium oceani</name>
    <dbReference type="NCBI Taxonomy" id="2654998"/>
    <lineage>
        <taxon>Bacteria</taxon>
        <taxon>Pseudomonadati</taxon>
        <taxon>Pseudomonadota</taxon>
        <taxon>Gammaproteobacteria</taxon>
        <taxon>Cardiobacteriales</taxon>
        <taxon>Ostreibacteriaceae</taxon>
        <taxon>Ostreibacterium</taxon>
    </lineage>
</organism>
<sequence>MIDNIKQDTKSRMAKSIDALKLELSRIRTGRAHPSLLDHVTVDFYGSEVPVGQAANVSNSDARTLTIQPWDKSMVAVIEKAIINSDLGITPTSAGDIIRINLPPLTEERRKDLVKIVRGEGENAKIAIRNIRRDANQSIKNLLNDKAITEDDERRAETDIQKITDDFVAQVDQVLAEKEKDLLAV</sequence>
<evidence type="ECO:0000256" key="4">
    <source>
        <dbReference type="ARBA" id="ARBA00022917"/>
    </source>
</evidence>
<dbReference type="GO" id="GO:0005829">
    <property type="term" value="C:cytosol"/>
    <property type="evidence" value="ECO:0007669"/>
    <property type="project" value="GOC"/>
</dbReference>
<dbReference type="Gene3D" id="1.10.132.20">
    <property type="entry name" value="Ribosome-recycling factor"/>
    <property type="match status" value="1"/>
</dbReference>
<proteinExistence type="inferred from homology"/>
<evidence type="ECO:0000313" key="8">
    <source>
        <dbReference type="EMBL" id="MPV85556.1"/>
    </source>
</evidence>
<dbReference type="RefSeq" id="WP_152808931.1">
    <property type="nucleotide sequence ID" value="NZ_WHNW01000002.1"/>
</dbReference>
<dbReference type="NCBIfam" id="TIGR00496">
    <property type="entry name" value="frr"/>
    <property type="match status" value="1"/>
</dbReference>
<dbReference type="PANTHER" id="PTHR20982">
    <property type="entry name" value="RIBOSOME RECYCLING FACTOR"/>
    <property type="match status" value="1"/>
</dbReference>
<dbReference type="CDD" id="cd00520">
    <property type="entry name" value="RRF"/>
    <property type="match status" value="1"/>
</dbReference>
<accession>A0A6N7F128</accession>
<protein>
    <recommendedName>
        <fullName evidence="6">Ribosome-recycling factor</fullName>
        <shortName evidence="6">RRF</shortName>
    </recommendedName>
    <alternativeName>
        <fullName evidence="6">Ribosome-releasing factor</fullName>
    </alternativeName>
</protein>
<name>A0A6N7F128_9GAMM</name>
<keyword evidence="3 6" id="KW-0963">Cytoplasm</keyword>
<dbReference type="GO" id="GO:0002184">
    <property type="term" value="P:cytoplasmic translational termination"/>
    <property type="evidence" value="ECO:0007669"/>
    <property type="project" value="TreeGrafter"/>
</dbReference>
<comment type="function">
    <text evidence="5 6">Responsible for the release of ribosomes from messenger RNA at the termination of protein biosynthesis. May increase the efficiency of translation by recycling ribosomes from one round of translation to another.</text>
</comment>
<evidence type="ECO:0000256" key="3">
    <source>
        <dbReference type="ARBA" id="ARBA00022490"/>
    </source>
</evidence>
<dbReference type="AlphaFoldDB" id="A0A6N7F128"/>
<comment type="subcellular location">
    <subcellularLocation>
        <location evidence="1 6">Cytoplasm</location>
    </subcellularLocation>
</comment>
<dbReference type="InParanoid" id="A0A6N7F128"/>
<keyword evidence="9" id="KW-1185">Reference proteome</keyword>
<comment type="caution">
    <text evidence="8">The sequence shown here is derived from an EMBL/GenBank/DDBJ whole genome shotgun (WGS) entry which is preliminary data.</text>
</comment>